<comment type="caution">
    <text evidence="4">The sequence shown here is derived from an EMBL/GenBank/DDBJ whole genome shotgun (WGS) entry which is preliminary data.</text>
</comment>
<dbReference type="InterPro" id="IPR003018">
    <property type="entry name" value="GAF"/>
</dbReference>
<keyword evidence="2" id="KW-0472">Membrane</keyword>
<accession>A0A538UAC0</accession>
<evidence type="ECO:0000259" key="3">
    <source>
        <dbReference type="SMART" id="SM00065"/>
    </source>
</evidence>
<keyword evidence="2" id="KW-1133">Transmembrane helix</keyword>
<feature type="domain" description="GAF" evidence="3">
    <location>
        <begin position="336"/>
        <end position="506"/>
    </location>
</feature>
<feature type="transmembrane region" description="Helical" evidence="2">
    <location>
        <begin position="244"/>
        <end position="266"/>
    </location>
</feature>
<proteinExistence type="predicted"/>
<feature type="transmembrane region" description="Helical" evidence="2">
    <location>
        <begin position="34"/>
        <end position="57"/>
    </location>
</feature>
<feature type="region of interest" description="Disordered" evidence="1">
    <location>
        <begin position="369"/>
        <end position="400"/>
    </location>
</feature>
<dbReference type="Proteomes" id="UP000319771">
    <property type="component" value="Unassembled WGS sequence"/>
</dbReference>
<feature type="transmembrane region" description="Helical" evidence="2">
    <location>
        <begin position="137"/>
        <end position="160"/>
    </location>
</feature>
<gene>
    <name evidence="4" type="ORF">E6K81_06800</name>
</gene>
<feature type="transmembrane region" description="Helical" evidence="2">
    <location>
        <begin position="6"/>
        <end position="27"/>
    </location>
</feature>
<name>A0A538UAC0_UNCEI</name>
<evidence type="ECO:0000313" key="5">
    <source>
        <dbReference type="Proteomes" id="UP000319771"/>
    </source>
</evidence>
<feature type="transmembrane region" description="Helical" evidence="2">
    <location>
        <begin position="278"/>
        <end position="297"/>
    </location>
</feature>
<dbReference type="InterPro" id="IPR029016">
    <property type="entry name" value="GAF-like_dom_sf"/>
</dbReference>
<feature type="transmembrane region" description="Helical" evidence="2">
    <location>
        <begin position="181"/>
        <end position="202"/>
    </location>
</feature>
<feature type="transmembrane region" description="Helical" evidence="2">
    <location>
        <begin position="69"/>
        <end position="91"/>
    </location>
</feature>
<evidence type="ECO:0000256" key="1">
    <source>
        <dbReference type="SAM" id="MobiDB-lite"/>
    </source>
</evidence>
<dbReference type="AlphaFoldDB" id="A0A538UAC0"/>
<keyword evidence="2" id="KW-0812">Transmembrane</keyword>
<dbReference type="Gene3D" id="3.30.450.40">
    <property type="match status" value="1"/>
</dbReference>
<dbReference type="SUPFAM" id="SSF55781">
    <property type="entry name" value="GAF domain-like"/>
    <property type="match status" value="1"/>
</dbReference>
<sequence length="534" mass="58154">MFIMPIPFQIAIVTASALLLTVIGLLATLRRGHWLVTLLFSSAFLSLAAFQAGALAILHATSPEAARDWAVYMAGVSALASWLWLTLSVVLTRPKPFHRLLDASAYLSVALVLCISLWVLARTPYVVRGVEGVGGDALILLGAMGKIYLMYLVVVMVMVLMNLESMLRSAPAPDQRRLRPLFFAIVFAILADLLIVSGGLLYGGLRVAWMATGAVPLFAAGAVTSLALARRRLSDMSVPVARPVVYYSSVSLTLAGMFLLAMAVLSKVLPVLTPEWKRLAAIGFYLLVGSGGLVLTMSPRAHRLVKHFVDRNFYANRYDYRREWERVSRAIAPTARPEDICRQIEALLRAVFEAERVVIHLRDDSTGDFRLAHPSPSDGPAARDPDPLGGEAEGPDGTLGDAAGVIRAESSLVRELHRLRAPLIFQDVARDLDLIPAMVEHRPLIQAVGAAVCAPLHVGEDLVGLLWLSAKRNGEEYSSEDAEFLGAMARQLAADLWFARVADQLAEARQLESLNRLSTFVLHDIKNQVSSATP</sequence>
<evidence type="ECO:0000313" key="4">
    <source>
        <dbReference type="EMBL" id="TMQ72669.1"/>
    </source>
</evidence>
<reference evidence="4 5" key="1">
    <citation type="journal article" date="2019" name="Nat. Microbiol.">
        <title>Mediterranean grassland soil C-N compound turnover is dependent on rainfall and depth, and is mediated by genomically divergent microorganisms.</title>
        <authorList>
            <person name="Diamond S."/>
            <person name="Andeer P.F."/>
            <person name="Li Z."/>
            <person name="Crits-Christoph A."/>
            <person name="Burstein D."/>
            <person name="Anantharaman K."/>
            <person name="Lane K.R."/>
            <person name="Thomas B.C."/>
            <person name="Pan C."/>
            <person name="Northen T.R."/>
            <person name="Banfield J.F."/>
        </authorList>
    </citation>
    <scope>NUCLEOTIDE SEQUENCE [LARGE SCALE GENOMIC DNA]</scope>
    <source>
        <strain evidence="4">WS_11</strain>
    </source>
</reference>
<dbReference type="SMART" id="SM00065">
    <property type="entry name" value="GAF"/>
    <property type="match status" value="1"/>
</dbReference>
<organism evidence="4 5">
    <name type="scientific">Eiseniibacteriota bacterium</name>
    <dbReference type="NCBI Taxonomy" id="2212470"/>
    <lineage>
        <taxon>Bacteria</taxon>
        <taxon>Candidatus Eiseniibacteriota</taxon>
    </lineage>
</organism>
<protein>
    <submittedName>
        <fullName evidence="4">GAF domain-containing protein</fullName>
    </submittedName>
</protein>
<dbReference type="EMBL" id="VBPB01000098">
    <property type="protein sequence ID" value="TMQ72669.1"/>
    <property type="molecule type" value="Genomic_DNA"/>
</dbReference>
<feature type="transmembrane region" description="Helical" evidence="2">
    <location>
        <begin position="208"/>
        <end position="229"/>
    </location>
</feature>
<dbReference type="Pfam" id="PF01590">
    <property type="entry name" value="GAF"/>
    <property type="match status" value="1"/>
</dbReference>
<evidence type="ECO:0000256" key="2">
    <source>
        <dbReference type="SAM" id="Phobius"/>
    </source>
</evidence>
<feature type="transmembrane region" description="Helical" evidence="2">
    <location>
        <begin position="103"/>
        <end position="121"/>
    </location>
</feature>